<dbReference type="GO" id="GO:0016758">
    <property type="term" value="F:hexosyltransferase activity"/>
    <property type="evidence" value="ECO:0007669"/>
    <property type="project" value="UniProtKB-ARBA"/>
</dbReference>
<dbReference type="PANTHER" id="PTHR22916:SF3">
    <property type="entry name" value="UDP-GLCNAC:BETAGAL BETA-1,3-N-ACETYLGLUCOSAMINYLTRANSFERASE-LIKE PROTEIN 1"/>
    <property type="match status" value="1"/>
</dbReference>
<dbReference type="InterPro" id="IPR029044">
    <property type="entry name" value="Nucleotide-diphossugar_trans"/>
</dbReference>
<dbReference type="SUPFAM" id="SSF53448">
    <property type="entry name" value="Nucleotide-diphospho-sugar transferases"/>
    <property type="match status" value="1"/>
</dbReference>
<dbReference type="Gene3D" id="3.90.550.10">
    <property type="entry name" value="Spore Coat Polysaccharide Biosynthesis Protein SpsA, Chain A"/>
    <property type="match status" value="1"/>
</dbReference>
<accession>A0A9X0ZWL4</accession>
<evidence type="ECO:0000313" key="2">
    <source>
        <dbReference type="EMBL" id="MBS9340676.1"/>
    </source>
</evidence>
<dbReference type="AlphaFoldDB" id="A0A9X0ZWL4"/>
<sequence>MNLPQQPIVSILVPCFNSTATLSATLESICKSQYPYLDVMIVDDGSKETVEHIVKDFSDERFRYFWKENQGLGLTRNFGIDNAKGEYIFFLDSDDQIYPDSITNLLQYALENNLDVVSGVTVRKEFDTGKEGEWFRSLYTKKTINTKKQRLGLFNDTLTTNKLYKVSMLKEKNIYFKEGLYEDKLFSAELYAKVDRIGLIDNRVYIWFIYGKDSSITMNKVLSNFKERQVSINRLWQYLPEIRKAHQIAFYMNHDLLIYLREFYAYSEEDKNEIFDIASEFIQKHKKYIYHRLVTASLNRACLDALADGNREKFIYTADILSKLFQDEMKAKAQK</sequence>
<gene>
    <name evidence="2" type="ORF">J8641_07635</name>
</gene>
<dbReference type="EMBL" id="JAGJWT010000005">
    <property type="protein sequence ID" value="MBS9340676.1"/>
    <property type="molecule type" value="Genomic_DNA"/>
</dbReference>
<dbReference type="Pfam" id="PF00535">
    <property type="entry name" value="Glycos_transf_2"/>
    <property type="match status" value="1"/>
</dbReference>
<dbReference type="RefSeq" id="WP_214037921.1">
    <property type="nucleotide sequence ID" value="NZ_JAGJWT010000005.1"/>
</dbReference>
<evidence type="ECO:0000313" key="3">
    <source>
        <dbReference type="Proteomes" id="UP000708805"/>
    </source>
</evidence>
<comment type="caution">
    <text evidence="2">The sequence shown here is derived from an EMBL/GenBank/DDBJ whole genome shotgun (WGS) entry which is preliminary data.</text>
</comment>
<organism evidence="2 3">
    <name type="scientific">Neisseria elongata subsp. nitroreducens</name>
    <dbReference type="NCBI Taxonomy" id="90367"/>
    <lineage>
        <taxon>Bacteria</taxon>
        <taxon>Pseudomonadati</taxon>
        <taxon>Pseudomonadota</taxon>
        <taxon>Betaproteobacteria</taxon>
        <taxon>Neisseriales</taxon>
        <taxon>Neisseriaceae</taxon>
        <taxon>Neisseria</taxon>
    </lineage>
</organism>
<reference evidence="2" key="1">
    <citation type="submission" date="2021-04" db="EMBL/GenBank/DDBJ databases">
        <title>Genomic characterization of endocarditis-associated Neisseria elongata subsp. nitroreducens.</title>
        <authorList>
            <person name="Schorner M."/>
            <person name="Passarelli-Araujo H."/>
            <person name="Scheffer M."/>
            <person name="Barazzetti F."/>
            <person name="Martins J."/>
            <person name="Machado H."/>
            <person name="Palmeiro J."/>
            <person name="Bazzo M."/>
        </authorList>
    </citation>
    <scope>NUCLEOTIDE SEQUENCE</scope>
    <source>
        <strain evidence="2">Nel_M001</strain>
    </source>
</reference>
<dbReference type="Proteomes" id="UP000708805">
    <property type="component" value="Unassembled WGS sequence"/>
</dbReference>
<evidence type="ECO:0000259" key="1">
    <source>
        <dbReference type="Pfam" id="PF00535"/>
    </source>
</evidence>
<proteinExistence type="predicted"/>
<dbReference type="InterPro" id="IPR001173">
    <property type="entry name" value="Glyco_trans_2-like"/>
</dbReference>
<protein>
    <submittedName>
        <fullName evidence="2">Glycosyltransferase family 2 protein</fullName>
    </submittedName>
</protein>
<dbReference type="PANTHER" id="PTHR22916">
    <property type="entry name" value="GLYCOSYLTRANSFERASE"/>
    <property type="match status" value="1"/>
</dbReference>
<feature type="domain" description="Glycosyltransferase 2-like" evidence="1">
    <location>
        <begin position="10"/>
        <end position="170"/>
    </location>
</feature>
<dbReference type="CDD" id="cd00761">
    <property type="entry name" value="Glyco_tranf_GTA_type"/>
    <property type="match status" value="1"/>
</dbReference>
<name>A0A9X0ZWL4_NEIEL</name>